<protein>
    <recommendedName>
        <fullName evidence="1">Endoribonuclease L-PSP/chorismate mutase-like domain-containing protein</fullName>
    </recommendedName>
</protein>
<dbReference type="PANTHER" id="PTHR43760">
    <property type="entry name" value="ENDORIBONUCLEASE-RELATED"/>
    <property type="match status" value="1"/>
</dbReference>
<proteinExistence type="predicted"/>
<dbReference type="InterPro" id="IPR035959">
    <property type="entry name" value="RutC-like_sf"/>
</dbReference>
<dbReference type="InterPro" id="IPR013813">
    <property type="entry name" value="Endoribo_LPSP/chorism_mut-like"/>
</dbReference>
<dbReference type="Gene3D" id="3.30.1330.40">
    <property type="entry name" value="RutC-like"/>
    <property type="match status" value="1"/>
</dbReference>
<reference evidence="2" key="1">
    <citation type="submission" date="2020-10" db="EMBL/GenBank/DDBJ databases">
        <title>Taxonomic study of unclassified bacteria belonging to the class Ktedonobacteria.</title>
        <authorList>
            <person name="Yabe S."/>
            <person name="Wang C.M."/>
            <person name="Zheng Y."/>
            <person name="Sakai Y."/>
            <person name="Cavaletti L."/>
            <person name="Monciardini P."/>
            <person name="Donadio S."/>
        </authorList>
    </citation>
    <scope>NUCLEOTIDE SEQUENCE</scope>
    <source>
        <strain evidence="2">ID150040</strain>
    </source>
</reference>
<sequence length="153" mass="16110">MSFEARVKELGLTVPELPRPAFSYVPAVRTGNLVYASGQTPSIAGKLTMQGKLGREISLEQGQEGARLCLLNCLAEVRSLTGSLDAIARIVKVNGYVASAEGFTQQPAVINGASALLEEIFGEAGKHARAAIGVAELPFGAPVEIEMIVEVRS</sequence>
<dbReference type="Proteomes" id="UP000597444">
    <property type="component" value="Unassembled WGS sequence"/>
</dbReference>
<keyword evidence="3" id="KW-1185">Reference proteome</keyword>
<organism evidence="2 3">
    <name type="scientific">Reticulibacter mediterranei</name>
    <dbReference type="NCBI Taxonomy" id="2778369"/>
    <lineage>
        <taxon>Bacteria</taxon>
        <taxon>Bacillati</taxon>
        <taxon>Chloroflexota</taxon>
        <taxon>Ktedonobacteria</taxon>
        <taxon>Ktedonobacterales</taxon>
        <taxon>Reticulibacteraceae</taxon>
        <taxon>Reticulibacter</taxon>
    </lineage>
</organism>
<dbReference type="CDD" id="cd02199">
    <property type="entry name" value="YjgF_YER057c_UK114_like_1"/>
    <property type="match status" value="1"/>
</dbReference>
<evidence type="ECO:0000313" key="2">
    <source>
        <dbReference type="EMBL" id="GHO99666.1"/>
    </source>
</evidence>
<dbReference type="EMBL" id="BNJK01000002">
    <property type="protein sequence ID" value="GHO99666.1"/>
    <property type="molecule type" value="Genomic_DNA"/>
</dbReference>
<dbReference type="Pfam" id="PF14588">
    <property type="entry name" value="YjgF_endoribonc"/>
    <property type="match status" value="1"/>
</dbReference>
<evidence type="ECO:0000259" key="1">
    <source>
        <dbReference type="Pfam" id="PF14588"/>
    </source>
</evidence>
<dbReference type="SUPFAM" id="SSF55298">
    <property type="entry name" value="YjgF-like"/>
    <property type="match status" value="1"/>
</dbReference>
<name>A0A8J3J2P3_9CHLR</name>
<accession>A0A8J3J2P3</accession>
<feature type="domain" description="Endoribonuclease L-PSP/chorismate mutase-like" evidence="1">
    <location>
        <begin position="4"/>
        <end position="133"/>
    </location>
</feature>
<evidence type="ECO:0000313" key="3">
    <source>
        <dbReference type="Proteomes" id="UP000597444"/>
    </source>
</evidence>
<dbReference type="PANTHER" id="PTHR43760:SF1">
    <property type="entry name" value="ENDORIBONUCLEASE L-PSP_CHORISMATE MUTASE-LIKE DOMAIN-CONTAINING PROTEIN"/>
    <property type="match status" value="1"/>
</dbReference>
<dbReference type="AlphaFoldDB" id="A0A8J3J2P3"/>
<gene>
    <name evidence="2" type="ORF">KSF_097140</name>
</gene>
<dbReference type="RefSeq" id="WP_220210299.1">
    <property type="nucleotide sequence ID" value="NZ_BNJK01000002.1"/>
</dbReference>
<comment type="caution">
    <text evidence="2">The sequence shown here is derived from an EMBL/GenBank/DDBJ whole genome shotgun (WGS) entry which is preliminary data.</text>
</comment>